<accession>A0A1E1KZ84</accession>
<evidence type="ECO:0000256" key="7">
    <source>
        <dbReference type="ARBA" id="ARBA00022803"/>
    </source>
</evidence>
<dbReference type="InterPro" id="IPR029489">
    <property type="entry name" value="OGT/SEC/SPY_C"/>
</dbReference>
<dbReference type="FunFam" id="3.40.50.11380:FF:000004">
    <property type="entry name" value="UDP-N-acetylglucosaminyltransferase (AFU_orthologue AFUA_1G03380)"/>
    <property type="match status" value="1"/>
</dbReference>
<evidence type="ECO:0000256" key="9">
    <source>
        <dbReference type="SAM" id="MobiDB-lite"/>
    </source>
</evidence>
<dbReference type="FunFam" id="1.25.40.10:FF:000180">
    <property type="entry name" value="Related to UDP-N-acetylglucosaminyltransferase"/>
    <property type="match status" value="1"/>
</dbReference>
<dbReference type="SMART" id="SM00028">
    <property type="entry name" value="TPR"/>
    <property type="match status" value="5"/>
</dbReference>
<keyword evidence="7 8" id="KW-0802">TPR repeat</keyword>
<dbReference type="Pfam" id="PF13374">
    <property type="entry name" value="TPR_10"/>
    <property type="match status" value="1"/>
</dbReference>
<dbReference type="EMBL" id="FJUX01000063">
    <property type="protein sequence ID" value="CZT03581.1"/>
    <property type="molecule type" value="Genomic_DNA"/>
</dbReference>
<evidence type="ECO:0000313" key="12">
    <source>
        <dbReference type="Proteomes" id="UP000178912"/>
    </source>
</evidence>
<feature type="region of interest" description="Disordered" evidence="9">
    <location>
        <begin position="399"/>
        <end position="469"/>
    </location>
</feature>
<evidence type="ECO:0000256" key="8">
    <source>
        <dbReference type="PROSITE-ProRule" id="PRU00339"/>
    </source>
</evidence>
<dbReference type="SUPFAM" id="SSF48452">
    <property type="entry name" value="TPR-like"/>
    <property type="match status" value="1"/>
</dbReference>
<dbReference type="Pfam" id="PF13181">
    <property type="entry name" value="TPR_8"/>
    <property type="match status" value="1"/>
</dbReference>
<evidence type="ECO:0000313" key="11">
    <source>
        <dbReference type="EMBL" id="CZT03581.1"/>
    </source>
</evidence>
<feature type="compositionally biased region" description="Polar residues" evidence="9">
    <location>
        <begin position="430"/>
        <end position="469"/>
    </location>
</feature>
<proteinExistence type="inferred from homology"/>
<dbReference type="FunFam" id="1.25.40.10:FF:000552">
    <property type="entry name" value="UDP-N-acetylglucosaminyltransferase (AFU_orthologue AFUA_1G03380)"/>
    <property type="match status" value="1"/>
</dbReference>
<evidence type="ECO:0000256" key="3">
    <source>
        <dbReference type="ARBA" id="ARBA00011970"/>
    </source>
</evidence>
<dbReference type="PROSITE" id="PS50005">
    <property type="entry name" value="TPR"/>
    <property type="match status" value="1"/>
</dbReference>
<dbReference type="InterPro" id="IPR019734">
    <property type="entry name" value="TPR_rpt"/>
</dbReference>
<dbReference type="EC" id="2.4.1.255" evidence="3"/>
<dbReference type="GO" id="GO:0097363">
    <property type="term" value="F:protein O-acetylglucosaminyltransferase activity"/>
    <property type="evidence" value="ECO:0007669"/>
    <property type="project" value="UniProtKB-EC"/>
</dbReference>
<gene>
    <name evidence="11" type="ORF">RAG0_10302</name>
</gene>
<dbReference type="PANTHER" id="PTHR44998:SF1">
    <property type="entry name" value="UDP-N-ACETYLGLUCOSAMINE--PEPTIDE N-ACETYLGLUCOSAMINYLTRANSFERASE 110 KDA SUBUNIT"/>
    <property type="match status" value="1"/>
</dbReference>
<feature type="region of interest" description="Disordered" evidence="9">
    <location>
        <begin position="346"/>
        <end position="375"/>
    </location>
</feature>
<feature type="compositionally biased region" description="Polar residues" evidence="9">
    <location>
        <begin position="362"/>
        <end position="372"/>
    </location>
</feature>
<organism evidence="11 12">
    <name type="scientific">Rhynchosporium agropyri</name>
    <dbReference type="NCBI Taxonomy" id="914238"/>
    <lineage>
        <taxon>Eukaryota</taxon>
        <taxon>Fungi</taxon>
        <taxon>Dikarya</taxon>
        <taxon>Ascomycota</taxon>
        <taxon>Pezizomycotina</taxon>
        <taxon>Leotiomycetes</taxon>
        <taxon>Helotiales</taxon>
        <taxon>Ploettnerulaceae</taxon>
        <taxon>Rhynchosporium</taxon>
    </lineage>
</organism>
<dbReference type="Pfam" id="PF13844">
    <property type="entry name" value="Glyco_transf_41"/>
    <property type="match status" value="2"/>
</dbReference>
<feature type="domain" description="O-GlcNAc transferase C-terminal" evidence="10">
    <location>
        <begin position="1178"/>
        <end position="1362"/>
    </location>
</feature>
<dbReference type="GO" id="GO:0006493">
    <property type="term" value="P:protein O-linked glycosylation"/>
    <property type="evidence" value="ECO:0007669"/>
    <property type="project" value="TreeGrafter"/>
</dbReference>
<name>A0A1E1KZ84_9HELO</name>
<keyword evidence="5 11" id="KW-0808">Transferase</keyword>
<dbReference type="Gene3D" id="3.40.50.2000">
    <property type="entry name" value="Glycogen Phosphorylase B"/>
    <property type="match status" value="1"/>
</dbReference>
<sequence>MTRFDCSPKNMIPQVAHHPRPVSQQFGTQGFAIPPFDPLQQPRRLDRPAPLPFRSARNDGSSLAPPHRAYPIENDEAALRSRAAHGGFASVSLGGQYVQQHQSEHMLRRKTPSGTLAAGYDGTPVQWSGRAPAFKHVVLPVSESSSNNTGMYSMSGVGHANTRRISSSLGNNYQQVNHMTRLTGDGHDLQLNSGVPPWAQAQFPTLSSQNVWDYIQTQRPPGLYPNNGMQIPTVLQPAYQPSPGPTASDDAGLYGPYWPDGRFVPYRPAAVRDDGGYSNNVPSMCQGSGHQFLPSAGLLPPFQQLSFTDDMNMVGRNHHATTSTRSGSVAFQEKFYNFRTSTHTTNGHATTLYPVHDDCRTPTAQSPSSASNPRIKEKTLSWAHGIYVDLLAFLHQTKKESRKSRHGQGFRTYSKSSIYPKPPRQPASVLGSTNWSDTDASESNSSGHSNNPMSAQTFSQNPSATSSNAWHRRGELNDLNNIRPPNQDMPHYMSPFQTYPQAPISPSSKAREALDTLATLCAESGWQWIDGMLLGGCLAYGLEEYKKALDWYTKIIALDSMWVEPHTNFPDAGLTTAARHVEAISNLAATLLCLNRREEAEQYWLRSVKLRPSYFEAVEHLIGLLCGDHRGTEAVNIIEFVERSLRLPRPEETFDYFSETSSNADRESCGSNGTLAETIAFDFDLGKKTFSSPQIPESDDLSTYPGFGSSGFSIPGSDSGRMLALVHAKGNMLYALGDINGASKAFEEAVLISTGGCFRGIQDLIKRIVNVLSIDGLHPLRPVIKPPITSISSSPLLLPPDRALQTARLVFTKNGELPGLCHVPGGLARRAAVSTTSNSLLSLAKIFQDAMSNSSSRQRISRMPNGVGDILALYYLSLSLQPSPSTANNVGILLASVQQPPSSRSLESRDSPAQPAIPGVVPGSGVALALAYYNYGLNLDSRHAHIYTNLGSLLKDIGQLAAAITMYEKAVACDGSFDIALANLANAVKDQGRISDAIGYYRRAVASSPDFAEAVCGLANALNSVCDWAGRGGVILDGGRQDRWHVDETGMFRDARSTGQGSGWMKRVVEIVAKQLKDGSTWGRGILMDQAHQTFLQQLETADSEERWPAEKMKSMQETTGSWAGQRWEGSRVIRMIERATKRAMHRWYYDRHVLKRHLPPSQYPRPRVPGSLTVPTAPTVLPFHTFTCPLSAKDIRMISQRNALRISCSTLKASWMQGCVFPPPPPPAPYLNVGYVSSDFNNHPLAHLMQSVFGLHDPSRTKAFCYATTASDNSVHRQQIEREAPVFRDSSGWSADRLVHQIIQDEIHILVNLNGYTRGARNEVFAARPAPIQMSFMGFAGTLGAEWCDYILADETAIPHDTLRPWRRNIDLEDQLLDQQSLEEEGWVYSENIIFCRDTFFCCDHAQSEPREKSLSWDEEQSRRWKMRKELFPSLSDDAIILGNFNQLYKIEPTTFRTWLRILDRVPKAILWLLRFPDLGESNLKRTAQDWAGENVASRIWFTDVAPKHQHICRARVCDLFLDTPECNAHTTAADVLWSSTPLLTLPRYKYKMCSRMAASILKGALPRGEEGRQAAADLIAEDDIQYEELAIQLASGLSYNINSSGYGDGIGRLGELRKLLYDSRWTCALFDTKRWVSDLETAYEEAWRRWVANEGGDIYL</sequence>
<feature type="repeat" description="TPR" evidence="8">
    <location>
        <begin position="944"/>
        <end position="977"/>
    </location>
</feature>
<dbReference type="InterPro" id="IPR011990">
    <property type="entry name" value="TPR-like_helical_dom_sf"/>
</dbReference>
<dbReference type="PANTHER" id="PTHR44998">
    <property type="match status" value="1"/>
</dbReference>
<keyword evidence="12" id="KW-1185">Reference proteome</keyword>
<comment type="similarity">
    <text evidence="2">Belongs to the glycosyltransferase 41 family. O-GlcNAc transferase subfamily.</text>
</comment>
<dbReference type="FunFam" id="3.40.50.2000:FF:000110">
    <property type="entry name" value="UDP-N-acetylglucosaminyltransferase protein"/>
    <property type="match status" value="1"/>
</dbReference>
<dbReference type="Gene3D" id="3.40.50.11380">
    <property type="match status" value="1"/>
</dbReference>
<evidence type="ECO:0000259" key="10">
    <source>
        <dbReference type="Pfam" id="PF13844"/>
    </source>
</evidence>
<protein>
    <recommendedName>
        <fullName evidence="3">protein O-GlcNAc transferase</fullName>
        <ecNumber evidence="3">2.4.1.255</ecNumber>
    </recommendedName>
</protein>
<feature type="domain" description="O-GlcNAc transferase C-terminal" evidence="10">
    <location>
        <begin position="1435"/>
        <end position="1641"/>
    </location>
</feature>
<dbReference type="Gene3D" id="1.25.40.10">
    <property type="entry name" value="Tetratricopeptide repeat domain"/>
    <property type="match status" value="3"/>
</dbReference>
<evidence type="ECO:0000256" key="5">
    <source>
        <dbReference type="ARBA" id="ARBA00022679"/>
    </source>
</evidence>
<comment type="pathway">
    <text evidence="1">Protein modification; protein glycosylation.</text>
</comment>
<evidence type="ECO:0000256" key="4">
    <source>
        <dbReference type="ARBA" id="ARBA00022676"/>
    </source>
</evidence>
<feature type="region of interest" description="Disordered" evidence="9">
    <location>
        <begin position="37"/>
        <end position="65"/>
    </location>
</feature>
<keyword evidence="6" id="KW-0677">Repeat</keyword>
<dbReference type="Proteomes" id="UP000178912">
    <property type="component" value="Unassembled WGS sequence"/>
</dbReference>
<reference evidence="12" key="1">
    <citation type="submission" date="2016-03" db="EMBL/GenBank/DDBJ databases">
        <authorList>
            <person name="Guldener U."/>
        </authorList>
    </citation>
    <scope>NUCLEOTIDE SEQUENCE [LARGE SCALE GENOMIC DNA]</scope>
    <source>
        <strain evidence="12">04CH-RAC-A.6.1</strain>
    </source>
</reference>
<dbReference type="OrthoDB" id="421121at2759"/>
<evidence type="ECO:0000256" key="2">
    <source>
        <dbReference type="ARBA" id="ARBA00005386"/>
    </source>
</evidence>
<evidence type="ECO:0000256" key="1">
    <source>
        <dbReference type="ARBA" id="ARBA00004922"/>
    </source>
</evidence>
<keyword evidence="4 11" id="KW-0328">Glycosyltransferase</keyword>
<evidence type="ECO:0000256" key="6">
    <source>
        <dbReference type="ARBA" id="ARBA00022737"/>
    </source>
</evidence>